<evidence type="ECO:0000313" key="3">
    <source>
        <dbReference type="Proteomes" id="UP001350748"/>
    </source>
</evidence>
<dbReference type="Pfam" id="PF18863">
    <property type="entry name" value="AbiJ_NTD4"/>
    <property type="match status" value="1"/>
</dbReference>
<reference evidence="2 3" key="1">
    <citation type="submission" date="2024-02" db="EMBL/GenBank/DDBJ databases">
        <authorList>
            <person name="Grouzdev D."/>
        </authorList>
    </citation>
    <scope>NUCLEOTIDE SEQUENCE [LARGE SCALE GENOMIC DNA]</scope>
    <source>
        <strain evidence="2 3">9N</strain>
    </source>
</reference>
<gene>
    <name evidence="2" type="ORF">V3H18_13515</name>
</gene>
<organism evidence="2 3">
    <name type="scientific">Methylocystis borbori</name>
    <dbReference type="NCBI Taxonomy" id="3118750"/>
    <lineage>
        <taxon>Bacteria</taxon>
        <taxon>Pseudomonadati</taxon>
        <taxon>Pseudomonadota</taxon>
        <taxon>Alphaproteobacteria</taxon>
        <taxon>Hyphomicrobiales</taxon>
        <taxon>Methylocystaceae</taxon>
        <taxon>Methylocystis</taxon>
    </lineage>
</organism>
<name>A0ABU7XLX9_9HYPH</name>
<keyword evidence="3" id="KW-1185">Reference proteome</keyword>
<dbReference type="Proteomes" id="UP001350748">
    <property type="component" value="Unassembled WGS sequence"/>
</dbReference>
<comment type="caution">
    <text evidence="2">The sequence shown here is derived from an EMBL/GenBank/DDBJ whole genome shotgun (WGS) entry which is preliminary data.</text>
</comment>
<proteinExistence type="predicted"/>
<dbReference type="InterPro" id="IPR049503">
    <property type="entry name" value="AbiJ_NTD4"/>
</dbReference>
<feature type="domain" description="HEPN AbiJ-N-terminal" evidence="1">
    <location>
        <begin position="3"/>
        <end position="151"/>
    </location>
</feature>
<evidence type="ECO:0000259" key="1">
    <source>
        <dbReference type="Pfam" id="PF18863"/>
    </source>
</evidence>
<evidence type="ECO:0000313" key="2">
    <source>
        <dbReference type="EMBL" id="MEF3367553.1"/>
    </source>
</evidence>
<sequence length="273" mass="31378">MASFSERIGVRQPKAIQSHDMDQELRNSLWNVCRLYFFTHLHLFDPLKTSSLYPIALSIYENFYKLPVDELPYEIGDFISRQLNFFKKGDWFRVYEAIEFLSLYVEVDKEKFHKDINYILEREISAYRLISGTFVPVTNVQEIAQLEQAMSQTDRFSPVATHIRSALELLGKKPQPDYRNSIKESISAVESAAKIITGLERATLDEALKKISETHPIHGAFKEGVRKLYGYTSDEGGIRHALIDETNIDDADARFMLVSCSAFANYLIARCKS</sequence>
<dbReference type="EMBL" id="JAZHYN010000046">
    <property type="protein sequence ID" value="MEF3367553.1"/>
    <property type="molecule type" value="Genomic_DNA"/>
</dbReference>
<accession>A0ABU7XLX9</accession>
<dbReference type="RefSeq" id="WP_332082598.1">
    <property type="nucleotide sequence ID" value="NZ_JAZHYN010000046.1"/>
</dbReference>
<protein>
    <recommendedName>
        <fullName evidence="1">HEPN AbiJ-N-terminal domain-containing protein</fullName>
    </recommendedName>
</protein>